<evidence type="ECO:0000313" key="2">
    <source>
        <dbReference type="Proteomes" id="UP000287124"/>
    </source>
</evidence>
<proteinExistence type="predicted"/>
<name>A0A430KYV4_9HYPO</name>
<keyword evidence="2" id="KW-1185">Reference proteome</keyword>
<protein>
    <submittedName>
        <fullName evidence="1">Uncharacterized protein</fullName>
    </submittedName>
</protein>
<organism evidence="1 2">
    <name type="scientific">Fusarium euwallaceae</name>
    <dbReference type="NCBI Taxonomy" id="1147111"/>
    <lineage>
        <taxon>Eukaryota</taxon>
        <taxon>Fungi</taxon>
        <taxon>Dikarya</taxon>
        <taxon>Ascomycota</taxon>
        <taxon>Pezizomycotina</taxon>
        <taxon>Sordariomycetes</taxon>
        <taxon>Hypocreomycetidae</taxon>
        <taxon>Hypocreales</taxon>
        <taxon>Nectriaceae</taxon>
        <taxon>Fusarium</taxon>
        <taxon>Fusarium solani species complex</taxon>
    </lineage>
</organism>
<dbReference type="AlphaFoldDB" id="A0A430KYV4"/>
<reference evidence="1 2" key="1">
    <citation type="submission" date="2017-06" db="EMBL/GenBank/DDBJ databases">
        <title>Comparative genomic analysis of Ambrosia Fusariam Clade fungi.</title>
        <authorList>
            <person name="Stajich J.E."/>
            <person name="Carrillo J."/>
            <person name="Kijimoto T."/>
            <person name="Eskalen A."/>
            <person name="O'Donnell K."/>
            <person name="Kasson M."/>
        </authorList>
    </citation>
    <scope>NUCLEOTIDE SEQUENCE [LARGE SCALE GENOMIC DNA]</scope>
    <source>
        <strain evidence="1 2">UCR1854</strain>
    </source>
</reference>
<comment type="caution">
    <text evidence="1">The sequence shown here is derived from an EMBL/GenBank/DDBJ whole genome shotgun (WGS) entry which is preliminary data.</text>
</comment>
<accession>A0A430KYV4</accession>
<dbReference type="EMBL" id="MIKF01000756">
    <property type="protein sequence ID" value="RTE68648.1"/>
    <property type="molecule type" value="Genomic_DNA"/>
</dbReference>
<dbReference type="Proteomes" id="UP000287124">
    <property type="component" value="Unassembled WGS sequence"/>
</dbReference>
<sequence length="431" mass="49702">MTSHNESQRQSRWIELFDPKKYYPVLEVLSLYLTIADFLVLCRVCKGLDGLKDCMLRKISNVNTQLKDFVDDPPMFRSKLGNYGALISGPFALNLLELGQWRVLYLDVFIKDGDNADHFTKYVRENEKYENDSPEVETVKSQLPRNSSLYVQFLLTPFQTPRRAIYSSSARPGIKLRITRTSGSPIHAILTSSYTTACVNFLTWNKAYSIFPQQTLINHQFYPLRSLDDDFGSKLNELASQGWTTRDIMWPDFEGAKNHRLAGLRRIGDSSILVIPLDTDSVHTPSTPDFVIEYAQFEVLEQDLQFSSCRTGFAQNQFGFSATQNESPNGSFLKIRAQEMVSPAVRYAYTTAATQWRDYLQERLKRWAWLELFKLEPGNRPFQSSSAFPLVSSISIPQDFEMPQSWDYADDQIPEWYREWEQAWMGKGGPR</sequence>
<gene>
    <name evidence="1" type="ORF">BHE90_016973</name>
</gene>
<evidence type="ECO:0000313" key="1">
    <source>
        <dbReference type="EMBL" id="RTE68648.1"/>
    </source>
</evidence>